<reference evidence="5" key="1">
    <citation type="submission" date="2021-01" db="EMBL/GenBank/DDBJ databases">
        <title>Whole genome shotgun sequence of Rhizocola hellebori NBRC 109834.</title>
        <authorList>
            <person name="Komaki H."/>
            <person name="Tamura T."/>
        </authorList>
    </citation>
    <scope>NUCLEOTIDE SEQUENCE</scope>
    <source>
        <strain evidence="5">NBRC 109834</strain>
    </source>
</reference>
<dbReference type="Proteomes" id="UP000612899">
    <property type="component" value="Unassembled WGS sequence"/>
</dbReference>
<dbReference type="Gene3D" id="3.40.50.1820">
    <property type="entry name" value="alpha/beta hydrolase"/>
    <property type="match status" value="1"/>
</dbReference>
<dbReference type="PANTHER" id="PTHR22946:SF9">
    <property type="entry name" value="POLYKETIDE TRANSFERASE AF380"/>
    <property type="match status" value="1"/>
</dbReference>
<evidence type="ECO:0000256" key="1">
    <source>
        <dbReference type="ARBA" id="ARBA00022801"/>
    </source>
</evidence>
<feature type="transmembrane region" description="Helical" evidence="3">
    <location>
        <begin position="266"/>
        <end position="287"/>
    </location>
</feature>
<name>A0A8J3VKU6_9ACTN</name>
<evidence type="ECO:0000313" key="5">
    <source>
        <dbReference type="EMBL" id="GIH10135.1"/>
    </source>
</evidence>
<organism evidence="5 6">
    <name type="scientific">Rhizocola hellebori</name>
    <dbReference type="NCBI Taxonomy" id="1392758"/>
    <lineage>
        <taxon>Bacteria</taxon>
        <taxon>Bacillati</taxon>
        <taxon>Actinomycetota</taxon>
        <taxon>Actinomycetes</taxon>
        <taxon>Micromonosporales</taxon>
        <taxon>Micromonosporaceae</taxon>
        <taxon>Rhizocola</taxon>
    </lineage>
</organism>
<dbReference type="EMBL" id="BONY01000085">
    <property type="protein sequence ID" value="GIH10135.1"/>
    <property type="molecule type" value="Genomic_DNA"/>
</dbReference>
<dbReference type="InterPro" id="IPR050261">
    <property type="entry name" value="FrsA_esterase"/>
</dbReference>
<feature type="transmembrane region" description="Helical" evidence="3">
    <location>
        <begin position="331"/>
        <end position="350"/>
    </location>
</feature>
<feature type="transmembrane region" description="Helical" evidence="3">
    <location>
        <begin position="293"/>
        <end position="311"/>
    </location>
</feature>
<feature type="transmembrane region" description="Helical" evidence="3">
    <location>
        <begin position="442"/>
        <end position="463"/>
    </location>
</feature>
<dbReference type="InterPro" id="IPR000073">
    <property type="entry name" value="AB_hydrolase_1"/>
</dbReference>
<comment type="caution">
    <text evidence="5">The sequence shown here is derived from an EMBL/GenBank/DDBJ whole genome shotgun (WGS) entry which is preliminary data.</text>
</comment>
<evidence type="ECO:0000256" key="2">
    <source>
        <dbReference type="ARBA" id="ARBA00038115"/>
    </source>
</evidence>
<keyword evidence="1" id="KW-0378">Hydrolase</keyword>
<dbReference type="PANTHER" id="PTHR22946">
    <property type="entry name" value="DIENELACTONE HYDROLASE DOMAIN-CONTAINING PROTEIN-RELATED"/>
    <property type="match status" value="1"/>
</dbReference>
<keyword evidence="3" id="KW-0472">Membrane</keyword>
<feature type="transmembrane region" description="Helical" evidence="3">
    <location>
        <begin position="392"/>
        <end position="422"/>
    </location>
</feature>
<keyword evidence="6" id="KW-1185">Reference proteome</keyword>
<gene>
    <name evidence="5" type="ORF">Rhe02_82020</name>
</gene>
<keyword evidence="3" id="KW-1133">Transmembrane helix</keyword>
<dbReference type="SUPFAM" id="SSF53474">
    <property type="entry name" value="alpha/beta-Hydrolases"/>
    <property type="match status" value="1"/>
</dbReference>
<feature type="transmembrane region" description="Helical" evidence="3">
    <location>
        <begin position="227"/>
        <end position="245"/>
    </location>
</feature>
<dbReference type="InterPro" id="IPR029058">
    <property type="entry name" value="AB_hydrolase_fold"/>
</dbReference>
<proteinExistence type="inferred from homology"/>
<keyword evidence="3" id="KW-0812">Transmembrane</keyword>
<accession>A0A8J3VKU6</accession>
<evidence type="ECO:0000259" key="4">
    <source>
        <dbReference type="Pfam" id="PF00561"/>
    </source>
</evidence>
<dbReference type="GO" id="GO:0052689">
    <property type="term" value="F:carboxylic ester hydrolase activity"/>
    <property type="evidence" value="ECO:0007669"/>
    <property type="project" value="UniProtKB-ARBA"/>
</dbReference>
<feature type="domain" description="AB hydrolase-1" evidence="4">
    <location>
        <begin position="47"/>
        <end position="187"/>
    </location>
</feature>
<comment type="similarity">
    <text evidence="2">Belongs to the AB hydrolase superfamily. FUS2 hydrolase family.</text>
</comment>
<dbReference type="Pfam" id="PF00561">
    <property type="entry name" value="Abhydrolase_1"/>
    <property type="match status" value="1"/>
</dbReference>
<dbReference type="AlphaFoldDB" id="A0A8J3VKU6"/>
<evidence type="ECO:0000313" key="6">
    <source>
        <dbReference type="Proteomes" id="UP000612899"/>
    </source>
</evidence>
<protein>
    <recommendedName>
        <fullName evidence="4">AB hydrolase-1 domain-containing protein</fullName>
    </recommendedName>
</protein>
<evidence type="ECO:0000256" key="3">
    <source>
        <dbReference type="SAM" id="Phobius"/>
    </source>
</evidence>
<sequence>MLAAGLTALGGWGLVNADSGLRTEQSTVDGVPLRTVRATAQPAGLRPAVVVAHGFAGSARLMAGFGDSLARRGFVVVLLDFNGHGANTNRPAQLMSNLDTALSHLRSLPDVDPQRISLIGHSMGAGAVTRYAATHPEIAATVAISLPSASELPADRPARLLLLVGAAEFPGFLQAAHSAAQASPDRRLVEVPGVEHISILYAAQTHDEILAWLGAPEGPAPAPANRALAGVALLAAFGLAFSPLAQLVLRPASEPAAAPAPHKLGLLWAAMICVLAAAIAAAIPMGWMPIAVTNYVVAFTALAGLALLLVARGDRAAPRVVAPRSKVRLAVAFLVLAGYALSAIAIPLHLGITHAVPVWPRWWLLALTVAGFATFSYGLIRLCGGRFWRTAAGFGIAVVVLTGAAVTGLAPGFLLLVVPLFAVLMAWQAGWTATLTRLAAPAWLTAVVGAILPALPAAVTLPLI</sequence>
<feature type="transmembrane region" description="Helical" evidence="3">
    <location>
        <begin position="362"/>
        <end position="380"/>
    </location>
</feature>